<accession>A0A6M3JLU4</accession>
<evidence type="ECO:0000313" key="1">
    <source>
        <dbReference type="EMBL" id="QJA70806.1"/>
    </source>
</evidence>
<gene>
    <name evidence="1" type="ORF">MM415A03558_0007</name>
</gene>
<proteinExistence type="predicted"/>
<dbReference type="EMBL" id="MT141822">
    <property type="protein sequence ID" value="QJA70806.1"/>
    <property type="molecule type" value="Genomic_DNA"/>
</dbReference>
<name>A0A6M3JLU4_9ZZZZ</name>
<protein>
    <submittedName>
        <fullName evidence="1">Putative head tail connector protein</fullName>
    </submittedName>
</protein>
<sequence length="285" mass="30723">MAPHAYLSLKQLKATALAMGLNSTGTHADVRLRRLVENVSYQIDRVTNRHFYVQESTLYFSGDGGQKLLVPDLISVTSLKEDSNGDGTFDTTWDANDYTLFPYNAAPTAEWGRSHRSIEVNQAKGTQDAFIRGVRNYEIVGHFGWNEVTEAVTTVDSTGSFSSAATAFSVTDSETVEIGWTLKMGTEQLYVSSSTGTAVTVERGVNGSVPSVHANSATILRYVPAGPIEEAAKAQCMRLFKRAQGGFTQEMGVTQAGALISVTAGMDGDVKEFLSPFRKIPMGGG</sequence>
<reference evidence="1" key="1">
    <citation type="submission" date="2020-03" db="EMBL/GenBank/DDBJ databases">
        <title>The deep terrestrial virosphere.</title>
        <authorList>
            <person name="Holmfeldt K."/>
            <person name="Nilsson E."/>
            <person name="Simone D."/>
            <person name="Lopez-Fernandez M."/>
            <person name="Wu X."/>
            <person name="de Brujin I."/>
            <person name="Lundin D."/>
            <person name="Andersson A."/>
            <person name="Bertilsson S."/>
            <person name="Dopson M."/>
        </authorList>
    </citation>
    <scope>NUCLEOTIDE SEQUENCE</scope>
    <source>
        <strain evidence="1">MM415A03558</strain>
    </source>
</reference>
<organism evidence="1">
    <name type="scientific">viral metagenome</name>
    <dbReference type="NCBI Taxonomy" id="1070528"/>
    <lineage>
        <taxon>unclassified sequences</taxon>
        <taxon>metagenomes</taxon>
        <taxon>organismal metagenomes</taxon>
    </lineage>
</organism>
<dbReference type="AlphaFoldDB" id="A0A6M3JLU4"/>